<gene>
    <name evidence="1" type="ORF">EDC28_108100</name>
</gene>
<comment type="caution">
    <text evidence="1">The sequence shown here is derived from an EMBL/GenBank/DDBJ whole genome shotgun (WGS) entry which is preliminary data.</text>
</comment>
<protein>
    <submittedName>
        <fullName evidence="1">Uncharacterized protein</fullName>
    </submittedName>
</protein>
<accession>A0A3N1NWU5</accession>
<reference evidence="1 2" key="1">
    <citation type="submission" date="2018-11" db="EMBL/GenBank/DDBJ databases">
        <title>Genomic Encyclopedia of Type Strains, Phase IV (KMG-IV): sequencing the most valuable type-strain genomes for metagenomic binning, comparative biology and taxonomic classification.</title>
        <authorList>
            <person name="Goeker M."/>
        </authorList>
    </citation>
    <scope>NUCLEOTIDE SEQUENCE [LARGE SCALE GENOMIC DNA]</scope>
    <source>
        <strain evidence="1 2">DSM 21945</strain>
    </source>
</reference>
<dbReference type="EMBL" id="RJUL01000008">
    <property type="protein sequence ID" value="ROQ23362.1"/>
    <property type="molecule type" value="Genomic_DNA"/>
</dbReference>
<dbReference type="AlphaFoldDB" id="A0A3N1NWU5"/>
<evidence type="ECO:0000313" key="1">
    <source>
        <dbReference type="EMBL" id="ROQ23362.1"/>
    </source>
</evidence>
<dbReference type="STRING" id="584787.GCA_001247655_03812"/>
<proteinExistence type="predicted"/>
<name>A0A3N1NWU5_9GAMM</name>
<dbReference type="Proteomes" id="UP000268033">
    <property type="component" value="Unassembled WGS sequence"/>
</dbReference>
<organism evidence="1 2">
    <name type="scientific">Gallaecimonas pentaromativorans</name>
    <dbReference type="NCBI Taxonomy" id="584787"/>
    <lineage>
        <taxon>Bacteria</taxon>
        <taxon>Pseudomonadati</taxon>
        <taxon>Pseudomonadota</taxon>
        <taxon>Gammaproteobacteria</taxon>
        <taxon>Enterobacterales</taxon>
        <taxon>Gallaecimonadaceae</taxon>
        <taxon>Gallaecimonas</taxon>
    </lineage>
</organism>
<keyword evidence="2" id="KW-1185">Reference proteome</keyword>
<sequence length="70" mass="7712">MAKSTECNAGPLLAKARGNACAQSKAAEAAPSEAQFLEEVLHQLRDAQQPLKWRYRLLGKLRRLKGPVQP</sequence>
<evidence type="ECO:0000313" key="2">
    <source>
        <dbReference type="Proteomes" id="UP000268033"/>
    </source>
</evidence>